<evidence type="ECO:0000313" key="2">
    <source>
        <dbReference type="EMBL" id="KAL3786331.1"/>
    </source>
</evidence>
<dbReference type="EMBL" id="JALLAZ020000835">
    <property type="protein sequence ID" value="KAL3786331.1"/>
    <property type="molecule type" value="Genomic_DNA"/>
</dbReference>
<feature type="region of interest" description="Disordered" evidence="1">
    <location>
        <begin position="69"/>
        <end position="96"/>
    </location>
</feature>
<dbReference type="Proteomes" id="UP001530315">
    <property type="component" value="Unassembled WGS sequence"/>
</dbReference>
<evidence type="ECO:0000256" key="1">
    <source>
        <dbReference type="SAM" id="MobiDB-lite"/>
    </source>
</evidence>
<dbReference type="AlphaFoldDB" id="A0ABD3PGD8"/>
<keyword evidence="3" id="KW-1185">Reference proteome</keyword>
<sequence length="458" mass="50352">MERLTEEQRATFEARMETLWNARQEELAKAQEGLADLPGMLKERIIVIKEYLDDVGGGLGRILDDRRTRRSRRVDDDDDNNNDGNRGNDNDEDNDGVVRDVVGALRDLEYLLSDVDMARDFHTLGGWSPLVTLLDDRHRATAASSDDEDEDVDEEAAILVDEIRALAAMTIGTAVGNMGEFRPWALEDVSYTSSSSSSPPPPPPSSGWMRNRDQASAVSLLISSFKRELASRSTEGMGGGTMAVAIPSEARYVARATYHLRATYALGSLLRGNPLAQRYFVANDGPEALVRIAIGTLSNARGPRASANRKTAMLDYKLSSRVLSLGEDVVMDVVLHGEDYDGIVDDADDEGVSSTTSNRLVAAFTTERWCDLSLRMLSTPSDVIGAVPTRGIRQRALTAVRALAPACRERGGDATWGLDGVKRARSEWNREGSDDGLDPVYRKELLDLTDEVLREMRE</sequence>
<organism evidence="2 3">
    <name type="scientific">Stephanodiscus triporus</name>
    <dbReference type="NCBI Taxonomy" id="2934178"/>
    <lineage>
        <taxon>Eukaryota</taxon>
        <taxon>Sar</taxon>
        <taxon>Stramenopiles</taxon>
        <taxon>Ochrophyta</taxon>
        <taxon>Bacillariophyta</taxon>
        <taxon>Coscinodiscophyceae</taxon>
        <taxon>Thalassiosirophycidae</taxon>
        <taxon>Stephanodiscales</taxon>
        <taxon>Stephanodiscaceae</taxon>
        <taxon>Stephanodiscus</taxon>
    </lineage>
</organism>
<protein>
    <submittedName>
        <fullName evidence="2">Uncharacterized protein</fullName>
    </submittedName>
</protein>
<dbReference type="InterPro" id="IPR050693">
    <property type="entry name" value="Hsp70_NEF-Inhibitors"/>
</dbReference>
<dbReference type="PANTHER" id="PTHR19316:SF18">
    <property type="entry name" value="HSP70-BINDING PROTEIN 1"/>
    <property type="match status" value="1"/>
</dbReference>
<gene>
    <name evidence="2" type="ORF">ACHAW5_001516</name>
</gene>
<feature type="region of interest" description="Disordered" evidence="1">
    <location>
        <begin position="190"/>
        <end position="210"/>
    </location>
</feature>
<dbReference type="InterPro" id="IPR011989">
    <property type="entry name" value="ARM-like"/>
</dbReference>
<proteinExistence type="predicted"/>
<name>A0ABD3PGD8_9STRA</name>
<accession>A0ABD3PGD8</accession>
<dbReference type="PANTHER" id="PTHR19316">
    <property type="entry name" value="PROTEIN FOLDING REGULATOR"/>
    <property type="match status" value="1"/>
</dbReference>
<dbReference type="Gene3D" id="1.25.10.10">
    <property type="entry name" value="Leucine-rich Repeat Variant"/>
    <property type="match status" value="1"/>
</dbReference>
<comment type="caution">
    <text evidence="2">The sequence shown here is derived from an EMBL/GenBank/DDBJ whole genome shotgun (WGS) entry which is preliminary data.</text>
</comment>
<evidence type="ECO:0000313" key="3">
    <source>
        <dbReference type="Proteomes" id="UP001530315"/>
    </source>
</evidence>
<reference evidence="2 3" key="1">
    <citation type="submission" date="2024-10" db="EMBL/GenBank/DDBJ databases">
        <title>Updated reference genomes for cyclostephanoid diatoms.</title>
        <authorList>
            <person name="Roberts W.R."/>
            <person name="Alverson A.J."/>
        </authorList>
    </citation>
    <scope>NUCLEOTIDE SEQUENCE [LARGE SCALE GENOMIC DNA]</scope>
    <source>
        <strain evidence="2 3">AJA276-08</strain>
    </source>
</reference>